<keyword evidence="2" id="KW-0614">Plasmid</keyword>
<name>A0A4P9TMI8_9EURY</name>
<dbReference type="AlphaFoldDB" id="A0A4P9TMI8"/>
<gene>
    <name evidence="2" type="ORF">FGF80_18730</name>
</gene>
<proteinExistence type="predicted"/>
<reference evidence="3" key="1">
    <citation type="submission" date="2019-05" db="EMBL/GenBank/DDBJ databases">
        <title>Complete Genome Sequence and Methylation Pattern of the Halophilic Archaeon Natrinema pallidum BOL6-1.</title>
        <authorList>
            <person name="DasSarma P."/>
            <person name="DasSarma B.P."/>
            <person name="DasSarma S.L."/>
            <person name="Martinez F.L."/>
            <person name="Guzman D."/>
            <person name="Roberts R.J."/>
            <person name="DasSarma S."/>
        </authorList>
    </citation>
    <scope>NUCLEOTIDE SEQUENCE [LARGE SCALE GENOMIC DNA]</scope>
    <source>
        <strain evidence="3">BOL6-1</strain>
        <plasmid evidence="3">pnpa70</plasmid>
    </source>
</reference>
<sequence length="119" mass="12875">MSSESTSGKEQNDDWEGSMATWGDGFEVEIKAEGNEARGAGPLVTADMAVGDYLAEETPLEGGDRTDDHEHMDVRAWETSKVRYTVSMYGDTEKVEAHADGVFEAARSALPEGCELVKA</sequence>
<accession>A0A4P9TMI8</accession>
<keyword evidence="3" id="KW-1185">Reference proteome</keyword>
<protein>
    <submittedName>
        <fullName evidence="2">Uncharacterized protein</fullName>
    </submittedName>
</protein>
<dbReference type="Proteomes" id="UP000307562">
    <property type="component" value="Plasmid pNPA70"/>
</dbReference>
<evidence type="ECO:0000313" key="2">
    <source>
        <dbReference type="EMBL" id="QCW05280.1"/>
    </source>
</evidence>
<dbReference type="GeneID" id="96158176"/>
<evidence type="ECO:0000256" key="1">
    <source>
        <dbReference type="SAM" id="MobiDB-lite"/>
    </source>
</evidence>
<organism evidence="2 3">
    <name type="scientific">Natrinema pallidum</name>
    <dbReference type="NCBI Taxonomy" id="69527"/>
    <lineage>
        <taxon>Archaea</taxon>
        <taxon>Methanobacteriati</taxon>
        <taxon>Methanobacteriota</taxon>
        <taxon>Stenosarchaea group</taxon>
        <taxon>Halobacteria</taxon>
        <taxon>Halobacteriales</taxon>
        <taxon>Natrialbaceae</taxon>
        <taxon>Natrinema</taxon>
    </lineage>
</organism>
<dbReference type="EMBL" id="CP040639">
    <property type="protein sequence ID" value="QCW05280.1"/>
    <property type="molecule type" value="Genomic_DNA"/>
</dbReference>
<dbReference type="RefSeq" id="WP_138655737.1">
    <property type="nucleotide sequence ID" value="NZ_CP040639.1"/>
</dbReference>
<evidence type="ECO:0000313" key="3">
    <source>
        <dbReference type="Proteomes" id="UP000307562"/>
    </source>
</evidence>
<dbReference type="KEGG" id="npl:FGF80_18730"/>
<feature type="region of interest" description="Disordered" evidence="1">
    <location>
        <begin position="1"/>
        <end position="26"/>
    </location>
</feature>
<geneLocation type="plasmid" evidence="3">
    <name>pnpa70</name>
</geneLocation>